<dbReference type="SUPFAM" id="SSF51735">
    <property type="entry name" value="NAD(P)-binding Rossmann-fold domains"/>
    <property type="match status" value="1"/>
</dbReference>
<protein>
    <submittedName>
        <fullName evidence="1">Glutamate racemase</fullName>
        <ecNumber evidence="1">5.1.1.3</ecNumber>
    </submittedName>
</protein>
<dbReference type="AlphaFoldDB" id="A0A6J4HEE5"/>
<organism evidence="1">
    <name type="scientific">uncultured Actinomycetospora sp</name>
    <dbReference type="NCBI Taxonomy" id="1135996"/>
    <lineage>
        <taxon>Bacteria</taxon>
        <taxon>Bacillati</taxon>
        <taxon>Actinomycetota</taxon>
        <taxon>Actinomycetes</taxon>
        <taxon>Pseudonocardiales</taxon>
        <taxon>Pseudonocardiaceae</taxon>
        <taxon>Actinomycetospora</taxon>
        <taxon>environmental samples</taxon>
    </lineage>
</organism>
<dbReference type="EMBL" id="CADCTH010000080">
    <property type="protein sequence ID" value="CAA9221220.1"/>
    <property type="molecule type" value="Genomic_DNA"/>
</dbReference>
<feature type="non-terminal residue" evidence="1">
    <location>
        <position position="120"/>
    </location>
</feature>
<dbReference type="GO" id="GO:0008881">
    <property type="term" value="F:glutamate racemase activity"/>
    <property type="evidence" value="ECO:0007669"/>
    <property type="project" value="UniProtKB-EC"/>
</dbReference>
<reference evidence="1" key="1">
    <citation type="submission" date="2020-02" db="EMBL/GenBank/DDBJ databases">
        <authorList>
            <person name="Meier V. D."/>
        </authorList>
    </citation>
    <scope>NUCLEOTIDE SEQUENCE</scope>
    <source>
        <strain evidence="1">AVDCRST_MAG54</strain>
    </source>
</reference>
<proteinExistence type="predicted"/>
<accession>A0A6J4HEE5</accession>
<gene>
    <name evidence="1" type="ORF">AVDCRST_MAG54-580</name>
</gene>
<evidence type="ECO:0000313" key="1">
    <source>
        <dbReference type="EMBL" id="CAA9221220.1"/>
    </source>
</evidence>
<keyword evidence="1" id="KW-0413">Isomerase</keyword>
<dbReference type="EC" id="5.1.1.3" evidence="1"/>
<dbReference type="SUPFAM" id="SSF53681">
    <property type="entry name" value="Aspartate/glutamate racemase"/>
    <property type="match status" value="1"/>
</dbReference>
<dbReference type="InterPro" id="IPR001920">
    <property type="entry name" value="Asp/Glu_race"/>
</dbReference>
<name>A0A6J4HEE5_9PSEU</name>
<sequence>MVRHPTRVALIDSGIGLLPTAGWLRHLRPDLGLDLYLDPEGMPWGSKSSAWIVERVLETGRRAVDRGADAIAALAPHPGALRRAVALAAPHPPSVLEMCEAFATHTGKQLRVVPVPTPLS</sequence>
<dbReference type="Gene3D" id="3.40.50.720">
    <property type="entry name" value="NAD(P)-binding Rossmann-like Domain"/>
    <property type="match status" value="1"/>
</dbReference>
<dbReference type="InterPro" id="IPR036291">
    <property type="entry name" value="NAD(P)-bd_dom_sf"/>
</dbReference>